<gene>
    <name evidence="2" type="ORF">ERUC_LOCUS11549</name>
</gene>
<dbReference type="AlphaFoldDB" id="A0ABC8JPH7"/>
<proteinExistence type="predicted"/>
<protein>
    <submittedName>
        <fullName evidence="2">Uncharacterized protein</fullName>
    </submittedName>
</protein>
<accession>A0ABC8JPH7</accession>
<organism evidence="2 3">
    <name type="scientific">Eruca vesicaria subsp. sativa</name>
    <name type="common">Garden rocket</name>
    <name type="synonym">Eruca sativa</name>
    <dbReference type="NCBI Taxonomy" id="29727"/>
    <lineage>
        <taxon>Eukaryota</taxon>
        <taxon>Viridiplantae</taxon>
        <taxon>Streptophyta</taxon>
        <taxon>Embryophyta</taxon>
        <taxon>Tracheophyta</taxon>
        <taxon>Spermatophyta</taxon>
        <taxon>Magnoliopsida</taxon>
        <taxon>eudicotyledons</taxon>
        <taxon>Gunneridae</taxon>
        <taxon>Pentapetalae</taxon>
        <taxon>rosids</taxon>
        <taxon>malvids</taxon>
        <taxon>Brassicales</taxon>
        <taxon>Brassicaceae</taxon>
        <taxon>Brassiceae</taxon>
        <taxon>Eruca</taxon>
    </lineage>
</organism>
<evidence type="ECO:0000256" key="1">
    <source>
        <dbReference type="SAM" id="MobiDB-lite"/>
    </source>
</evidence>
<feature type="compositionally biased region" description="Basic and acidic residues" evidence="1">
    <location>
        <begin position="220"/>
        <end position="254"/>
    </location>
</feature>
<keyword evidence="3" id="KW-1185">Reference proteome</keyword>
<comment type="caution">
    <text evidence="2">The sequence shown here is derived from an EMBL/GenBank/DDBJ whole genome shotgun (WGS) entry which is preliminary data.</text>
</comment>
<feature type="region of interest" description="Disordered" evidence="1">
    <location>
        <begin position="220"/>
        <end position="287"/>
    </location>
</feature>
<dbReference type="EMBL" id="CAKOAT010110155">
    <property type="protein sequence ID" value="CAH8329156.1"/>
    <property type="molecule type" value="Genomic_DNA"/>
</dbReference>
<feature type="compositionally biased region" description="Acidic residues" evidence="1">
    <location>
        <begin position="270"/>
        <end position="280"/>
    </location>
</feature>
<feature type="compositionally biased region" description="Basic and acidic residues" evidence="1">
    <location>
        <begin position="105"/>
        <end position="123"/>
    </location>
</feature>
<dbReference type="Proteomes" id="UP001642260">
    <property type="component" value="Unassembled WGS sequence"/>
</dbReference>
<feature type="compositionally biased region" description="Basic and acidic residues" evidence="1">
    <location>
        <begin position="89"/>
        <end position="98"/>
    </location>
</feature>
<sequence>MGHYTSRGYPTKVEWTIRLVNHNDYMMIRKSVPFEQIEGLKPKEISGINNDCSEPGTLTPTGLFIGSTKCMRNELMAGKGGKKIKKKTERSPRARKSDTPVVEENVQKLSDRDTSDDLPEHPSKKTQGQKRRRPSTGGRVSSRTRARKVVSDGNEPAKEVAVQQESAPVRDKTVVSLSLDTESEDMSAVSSKKRLTVIANLITPPENWITAAMVGEELEKTGEEVVEKNSSEEEEKKDKELEKTGEEVVEKSSSEEEEKKDEEVAKEEAEKVEESEEEEAEKYTEEEKQSWYMIVYEELFTKNLTKQLKKLRK</sequence>
<evidence type="ECO:0000313" key="3">
    <source>
        <dbReference type="Proteomes" id="UP001642260"/>
    </source>
</evidence>
<feature type="region of interest" description="Disordered" evidence="1">
    <location>
        <begin position="76"/>
        <end position="172"/>
    </location>
</feature>
<reference evidence="2 3" key="1">
    <citation type="submission" date="2022-03" db="EMBL/GenBank/DDBJ databases">
        <authorList>
            <person name="Macdonald S."/>
            <person name="Ahmed S."/>
            <person name="Newling K."/>
        </authorList>
    </citation>
    <scope>NUCLEOTIDE SEQUENCE [LARGE SCALE GENOMIC DNA]</scope>
</reference>
<evidence type="ECO:0000313" key="2">
    <source>
        <dbReference type="EMBL" id="CAH8329156.1"/>
    </source>
</evidence>
<name>A0ABC8JPH7_ERUVS</name>